<evidence type="ECO:0000256" key="3">
    <source>
        <dbReference type="ARBA" id="ARBA00022598"/>
    </source>
</evidence>
<dbReference type="InterPro" id="IPR050191">
    <property type="entry name" value="ATP-dep_DNA_ligase"/>
</dbReference>
<reference evidence="6" key="1">
    <citation type="journal article" date="2014" name="Int. J. Syst. Evol. Microbiol.">
        <title>Complete genome sequence of Corynebacterium casei LMG S-19264T (=DSM 44701T), isolated from a smear-ripened cheese.</title>
        <authorList>
            <consortium name="US DOE Joint Genome Institute (JGI-PGF)"/>
            <person name="Walter F."/>
            <person name="Albersmeier A."/>
            <person name="Kalinowski J."/>
            <person name="Ruckert C."/>
        </authorList>
    </citation>
    <scope>NUCLEOTIDE SEQUENCE</scope>
    <source>
        <strain evidence="6">CGMCC 1.15179</strain>
    </source>
</reference>
<dbReference type="CDD" id="cd07971">
    <property type="entry name" value="OBF_DNA_ligase_LigD"/>
    <property type="match status" value="1"/>
</dbReference>
<comment type="caution">
    <text evidence="6">The sequence shown here is derived from an EMBL/GenBank/DDBJ whole genome shotgun (WGS) entry which is preliminary data.</text>
</comment>
<dbReference type="AlphaFoldDB" id="A0A8J2VGS7"/>
<dbReference type="SUPFAM" id="SSF56091">
    <property type="entry name" value="DNA ligase/mRNA capping enzyme, catalytic domain"/>
    <property type="match status" value="1"/>
</dbReference>
<accession>A0A8J2VGS7</accession>
<dbReference type="InterPro" id="IPR012309">
    <property type="entry name" value="DNA_ligase_ATP-dep_C"/>
</dbReference>
<dbReference type="RefSeq" id="WP_188646929.1">
    <property type="nucleotide sequence ID" value="NZ_BMHQ01000003.1"/>
</dbReference>
<dbReference type="EMBL" id="BMHQ01000003">
    <property type="protein sequence ID" value="GGE11664.1"/>
    <property type="molecule type" value="Genomic_DNA"/>
</dbReference>
<evidence type="ECO:0000313" key="6">
    <source>
        <dbReference type="EMBL" id="GGE11664.1"/>
    </source>
</evidence>
<organism evidence="6 7">
    <name type="scientific">Marinithermofilum abyssi</name>
    <dbReference type="NCBI Taxonomy" id="1571185"/>
    <lineage>
        <taxon>Bacteria</taxon>
        <taxon>Bacillati</taxon>
        <taxon>Bacillota</taxon>
        <taxon>Bacilli</taxon>
        <taxon>Bacillales</taxon>
        <taxon>Thermoactinomycetaceae</taxon>
        <taxon>Marinithermofilum</taxon>
    </lineage>
</organism>
<evidence type="ECO:0000313" key="7">
    <source>
        <dbReference type="Proteomes" id="UP000625210"/>
    </source>
</evidence>
<dbReference type="GO" id="GO:0006281">
    <property type="term" value="P:DNA repair"/>
    <property type="evidence" value="ECO:0007669"/>
    <property type="project" value="InterPro"/>
</dbReference>
<dbReference type="PANTHER" id="PTHR45674">
    <property type="entry name" value="DNA LIGASE 1/3 FAMILY MEMBER"/>
    <property type="match status" value="1"/>
</dbReference>
<dbReference type="SUPFAM" id="SSF50249">
    <property type="entry name" value="Nucleic acid-binding proteins"/>
    <property type="match status" value="1"/>
</dbReference>
<dbReference type="EC" id="6.5.1.1" evidence="2"/>
<dbReference type="Pfam" id="PF01068">
    <property type="entry name" value="DNA_ligase_A_M"/>
    <property type="match status" value="1"/>
</dbReference>
<dbReference type="Gene3D" id="2.40.50.140">
    <property type="entry name" value="Nucleic acid-binding proteins"/>
    <property type="match status" value="1"/>
</dbReference>
<dbReference type="Proteomes" id="UP000625210">
    <property type="component" value="Unassembled WGS sequence"/>
</dbReference>
<dbReference type="GO" id="GO:0003910">
    <property type="term" value="F:DNA ligase (ATP) activity"/>
    <property type="evidence" value="ECO:0007669"/>
    <property type="project" value="UniProtKB-EC"/>
</dbReference>
<dbReference type="InterPro" id="IPR012310">
    <property type="entry name" value="DNA_ligase_ATP-dep_cent"/>
</dbReference>
<dbReference type="GO" id="GO:0005524">
    <property type="term" value="F:ATP binding"/>
    <property type="evidence" value="ECO:0007669"/>
    <property type="project" value="InterPro"/>
</dbReference>
<name>A0A8J2VGS7_9BACL</name>
<keyword evidence="7" id="KW-1185">Reference proteome</keyword>
<protein>
    <recommendedName>
        <fullName evidence="2">DNA ligase (ATP)</fullName>
        <ecNumber evidence="2">6.5.1.1</ecNumber>
    </recommendedName>
</protein>
<evidence type="ECO:0000256" key="4">
    <source>
        <dbReference type="ARBA" id="ARBA00034003"/>
    </source>
</evidence>
<gene>
    <name evidence="6" type="ORF">GCM10011571_11300</name>
</gene>
<sequence>MEATPVKPMEPVLAHEIDDSPERLYQVKWDGVRLLACKNGEQVRLFNRKGREKTATYPELVSVVKTLPVQSVVLDGEVIAIREGKPDFFHVMKRDSVSRAGKVLAAFIPVHYMVFDLLFMDGHWVLDEPLTQRIDRLSPLFTDRTSDTIQLCDSVEDGYALWEATRKKGWEGIVSKEKKGLYYVGRKHPTWQKIKHFRHLTARVAGVTFRGKWVNALLLAVEDAGQWIYIGRAGSGLNDRERELITRWVPQVRKIKPSVINPPLLKGVTWVEPILPVKVQYLEWTPDATLRSPSIRGFELP</sequence>
<evidence type="ECO:0000256" key="1">
    <source>
        <dbReference type="ARBA" id="ARBA00007572"/>
    </source>
</evidence>
<comment type="catalytic activity">
    <reaction evidence="4">
        <text>ATP + (deoxyribonucleotide)n-3'-hydroxyl + 5'-phospho-(deoxyribonucleotide)m = (deoxyribonucleotide)n+m + AMP + diphosphate.</text>
        <dbReference type="EC" id="6.5.1.1"/>
    </reaction>
</comment>
<keyword evidence="3 6" id="KW-0436">Ligase</keyword>
<evidence type="ECO:0000259" key="5">
    <source>
        <dbReference type="PROSITE" id="PS50160"/>
    </source>
</evidence>
<dbReference type="GO" id="GO:0006310">
    <property type="term" value="P:DNA recombination"/>
    <property type="evidence" value="ECO:0007669"/>
    <property type="project" value="InterPro"/>
</dbReference>
<dbReference type="PANTHER" id="PTHR45674:SF4">
    <property type="entry name" value="DNA LIGASE 1"/>
    <property type="match status" value="1"/>
</dbReference>
<evidence type="ECO:0000256" key="2">
    <source>
        <dbReference type="ARBA" id="ARBA00012727"/>
    </source>
</evidence>
<proteinExistence type="inferred from homology"/>
<comment type="similarity">
    <text evidence="1">Belongs to the ATP-dependent DNA ligase family.</text>
</comment>
<dbReference type="InterPro" id="IPR012340">
    <property type="entry name" value="NA-bd_OB-fold"/>
</dbReference>
<dbReference type="PROSITE" id="PS50160">
    <property type="entry name" value="DNA_LIGASE_A3"/>
    <property type="match status" value="1"/>
</dbReference>
<feature type="domain" description="ATP-dependent DNA ligase family profile" evidence="5">
    <location>
        <begin position="108"/>
        <end position="195"/>
    </location>
</feature>
<dbReference type="Gene3D" id="3.30.470.30">
    <property type="entry name" value="DNA ligase/mRNA capping enzyme"/>
    <property type="match status" value="1"/>
</dbReference>
<reference evidence="6" key="2">
    <citation type="submission" date="2020-09" db="EMBL/GenBank/DDBJ databases">
        <authorList>
            <person name="Sun Q."/>
            <person name="Zhou Y."/>
        </authorList>
    </citation>
    <scope>NUCLEOTIDE SEQUENCE</scope>
    <source>
        <strain evidence="6">CGMCC 1.15179</strain>
    </source>
</reference>
<dbReference type="Pfam" id="PF04679">
    <property type="entry name" value="DNA_ligase_A_C"/>
    <property type="match status" value="1"/>
</dbReference>
<dbReference type="CDD" id="cd07906">
    <property type="entry name" value="Adenylation_DNA_ligase_LigD_LigC"/>
    <property type="match status" value="1"/>
</dbReference>